<reference evidence="1 2" key="1">
    <citation type="journal article" date="2016" name="Mol. Biol. Evol.">
        <title>Comparative Genomics of Early-Diverging Mushroom-Forming Fungi Provides Insights into the Origins of Lignocellulose Decay Capabilities.</title>
        <authorList>
            <person name="Nagy L.G."/>
            <person name="Riley R."/>
            <person name="Tritt A."/>
            <person name="Adam C."/>
            <person name="Daum C."/>
            <person name="Floudas D."/>
            <person name="Sun H."/>
            <person name="Yadav J.S."/>
            <person name="Pangilinan J."/>
            <person name="Larsson K.H."/>
            <person name="Matsuura K."/>
            <person name="Barry K."/>
            <person name="Labutti K."/>
            <person name="Kuo R."/>
            <person name="Ohm R.A."/>
            <person name="Bhattacharya S.S."/>
            <person name="Shirouzu T."/>
            <person name="Yoshinaga Y."/>
            <person name="Martin F.M."/>
            <person name="Grigoriev I.V."/>
            <person name="Hibbett D.S."/>
        </authorList>
    </citation>
    <scope>NUCLEOTIDE SEQUENCE [LARGE SCALE GENOMIC DNA]</scope>
    <source>
        <strain evidence="1 2">HHB14362 ss-1</strain>
    </source>
</reference>
<dbReference type="Proteomes" id="UP000076761">
    <property type="component" value="Unassembled WGS sequence"/>
</dbReference>
<keyword evidence="2" id="KW-1185">Reference proteome</keyword>
<dbReference type="InParanoid" id="A0A165VF61"/>
<gene>
    <name evidence="1" type="ORF">NEOLEDRAFT_1128394</name>
</gene>
<organism evidence="1 2">
    <name type="scientific">Neolentinus lepideus HHB14362 ss-1</name>
    <dbReference type="NCBI Taxonomy" id="1314782"/>
    <lineage>
        <taxon>Eukaryota</taxon>
        <taxon>Fungi</taxon>
        <taxon>Dikarya</taxon>
        <taxon>Basidiomycota</taxon>
        <taxon>Agaricomycotina</taxon>
        <taxon>Agaricomycetes</taxon>
        <taxon>Gloeophyllales</taxon>
        <taxon>Gloeophyllaceae</taxon>
        <taxon>Neolentinus</taxon>
    </lineage>
</organism>
<evidence type="ECO:0000313" key="1">
    <source>
        <dbReference type="EMBL" id="KZT29588.1"/>
    </source>
</evidence>
<proteinExistence type="predicted"/>
<dbReference type="EMBL" id="KV425554">
    <property type="protein sequence ID" value="KZT29588.1"/>
    <property type="molecule type" value="Genomic_DNA"/>
</dbReference>
<dbReference type="STRING" id="1314782.A0A165VF61"/>
<evidence type="ECO:0000313" key="2">
    <source>
        <dbReference type="Proteomes" id="UP000076761"/>
    </source>
</evidence>
<protein>
    <submittedName>
        <fullName evidence="1">Uncharacterized protein</fullName>
    </submittedName>
</protein>
<dbReference type="AlphaFoldDB" id="A0A165VF61"/>
<name>A0A165VF61_9AGAM</name>
<dbReference type="OrthoDB" id="3649348at2759"/>
<sequence>MSTESIPIIITGKPHLVAHPDLPARLIKGVKPKYEIVHFCPSAEAFEEEFPKVMKGESYAVSSGLGSNVKSANPRKPKAAVVGGGMTDEEFARMKAVEGADQVKWVRVPTDSMDRLGPALDGLESHIVAWLDALEIQ</sequence>
<accession>A0A165VF61</accession>